<organism evidence="2 3">
    <name type="scientific">Amycolatopsis marina</name>
    <dbReference type="NCBI Taxonomy" id="490629"/>
    <lineage>
        <taxon>Bacteria</taxon>
        <taxon>Bacillati</taxon>
        <taxon>Actinomycetota</taxon>
        <taxon>Actinomycetes</taxon>
        <taxon>Pseudonocardiales</taxon>
        <taxon>Pseudonocardiaceae</taxon>
        <taxon>Amycolatopsis</taxon>
    </lineage>
</organism>
<reference evidence="3" key="1">
    <citation type="submission" date="2016-10" db="EMBL/GenBank/DDBJ databases">
        <authorList>
            <person name="Varghese N."/>
            <person name="Submissions S."/>
        </authorList>
    </citation>
    <scope>NUCLEOTIDE SEQUENCE [LARGE SCALE GENOMIC DNA]</scope>
    <source>
        <strain evidence="3">CGMCC 4.3568</strain>
    </source>
</reference>
<evidence type="ECO:0000313" key="3">
    <source>
        <dbReference type="Proteomes" id="UP000243799"/>
    </source>
</evidence>
<sequence length="54" mass="5576">MIVALSTSTRHVDLQGIAAMNRTAPALTPTQQAWVAVFATTVTLLLVILLGAAG</sequence>
<dbReference type="AlphaFoldDB" id="A0A1I1CAE9"/>
<evidence type="ECO:0000256" key="1">
    <source>
        <dbReference type="SAM" id="Phobius"/>
    </source>
</evidence>
<protein>
    <submittedName>
        <fullName evidence="2">Uncharacterized protein</fullName>
    </submittedName>
</protein>
<accession>A0A1I1CAE9</accession>
<evidence type="ECO:0000313" key="2">
    <source>
        <dbReference type="EMBL" id="SFB59685.1"/>
    </source>
</evidence>
<proteinExistence type="predicted"/>
<keyword evidence="3" id="KW-1185">Reference proteome</keyword>
<dbReference type="EMBL" id="FOKG01000024">
    <property type="protein sequence ID" value="SFB59685.1"/>
    <property type="molecule type" value="Genomic_DNA"/>
</dbReference>
<keyword evidence="1" id="KW-0812">Transmembrane</keyword>
<gene>
    <name evidence="2" type="ORF">SAMN05216266_12424</name>
</gene>
<keyword evidence="1" id="KW-0472">Membrane</keyword>
<feature type="transmembrane region" description="Helical" evidence="1">
    <location>
        <begin position="33"/>
        <end position="53"/>
    </location>
</feature>
<keyword evidence="1" id="KW-1133">Transmembrane helix</keyword>
<dbReference type="Proteomes" id="UP000243799">
    <property type="component" value="Unassembled WGS sequence"/>
</dbReference>
<name>A0A1I1CAE9_9PSEU</name>